<keyword evidence="5 9" id="KW-0812">Transmembrane</keyword>
<evidence type="ECO:0000256" key="3">
    <source>
        <dbReference type="ARBA" id="ARBA00022676"/>
    </source>
</evidence>
<protein>
    <submittedName>
        <fullName evidence="10">Chitobiosyldiphosphodolichol beta-mannosyltransferase</fullName>
    </submittedName>
</protein>
<proteinExistence type="predicted"/>
<evidence type="ECO:0000313" key="10">
    <source>
        <dbReference type="EMBL" id="KRY71722.1"/>
    </source>
</evidence>
<feature type="transmembrane region" description="Helical" evidence="9">
    <location>
        <begin position="43"/>
        <end position="62"/>
    </location>
</feature>
<keyword evidence="3 10" id="KW-0328">Glycosyltransferase</keyword>
<comment type="pathway">
    <text evidence="2">Protein modification; protein glycosylation.</text>
</comment>
<feature type="non-terminal residue" evidence="10">
    <location>
        <position position="1133"/>
    </location>
</feature>
<dbReference type="EMBL" id="JYDR01000054">
    <property type="protein sequence ID" value="KRY71722.1"/>
    <property type="molecule type" value="Genomic_DNA"/>
</dbReference>
<gene>
    <name evidence="10" type="primary">MOCOS</name>
    <name evidence="10" type="ORF">T4A_7709</name>
</gene>
<evidence type="ECO:0000256" key="6">
    <source>
        <dbReference type="ARBA" id="ARBA00022824"/>
    </source>
</evidence>
<evidence type="ECO:0000256" key="2">
    <source>
        <dbReference type="ARBA" id="ARBA00004922"/>
    </source>
</evidence>
<keyword evidence="8 9" id="KW-0472">Membrane</keyword>
<dbReference type="GO" id="GO:0005789">
    <property type="term" value="C:endoplasmic reticulum membrane"/>
    <property type="evidence" value="ECO:0007669"/>
    <property type="project" value="UniProtKB-SubCell"/>
</dbReference>
<keyword evidence="7 9" id="KW-1133">Transmembrane helix</keyword>
<dbReference type="AlphaFoldDB" id="A0A0V1EDP5"/>
<evidence type="ECO:0000256" key="7">
    <source>
        <dbReference type="ARBA" id="ARBA00022989"/>
    </source>
</evidence>
<evidence type="ECO:0000256" key="5">
    <source>
        <dbReference type="ARBA" id="ARBA00022692"/>
    </source>
</evidence>
<evidence type="ECO:0000256" key="9">
    <source>
        <dbReference type="SAM" id="Phobius"/>
    </source>
</evidence>
<dbReference type="PANTHER" id="PTHR13036">
    <property type="entry name" value="BETA1,4 MANNOSYLTRANSFERASE"/>
    <property type="match status" value="1"/>
</dbReference>
<comment type="subcellular location">
    <subcellularLocation>
        <location evidence="1">Endoplasmic reticulum membrane</location>
        <topology evidence="1">Single-pass membrane protein</topology>
    </subcellularLocation>
</comment>
<evidence type="ECO:0000256" key="4">
    <source>
        <dbReference type="ARBA" id="ARBA00022679"/>
    </source>
</evidence>
<evidence type="ECO:0000256" key="1">
    <source>
        <dbReference type="ARBA" id="ARBA00004389"/>
    </source>
</evidence>
<dbReference type="PANTHER" id="PTHR13036:SF0">
    <property type="entry name" value="CHITOBIOSYLDIPHOSPHODOLICHOL BETA-MANNOSYLTRANSFERASE"/>
    <property type="match status" value="1"/>
</dbReference>
<comment type="caution">
    <text evidence="10">The sequence shown here is derived from an EMBL/GenBank/DDBJ whole genome shotgun (WGS) entry which is preliminary data.</text>
</comment>
<name>A0A0V1EDP5_TRIPS</name>
<evidence type="ECO:0000256" key="8">
    <source>
        <dbReference type="ARBA" id="ARBA00023136"/>
    </source>
</evidence>
<keyword evidence="6" id="KW-0256">Endoplasmic reticulum</keyword>
<dbReference type="Gene3D" id="3.40.50.2000">
    <property type="entry name" value="Glycogen Phosphorylase B"/>
    <property type="match status" value="1"/>
</dbReference>
<keyword evidence="4 10" id="KW-0808">Transferase</keyword>
<dbReference type="SUPFAM" id="SSF53756">
    <property type="entry name" value="UDP-Glycosyltransferase/glycogen phosphorylase"/>
    <property type="match status" value="1"/>
</dbReference>
<dbReference type="Pfam" id="PF13692">
    <property type="entry name" value="Glyco_trans_1_4"/>
    <property type="match status" value="1"/>
</dbReference>
<organism evidence="10 11">
    <name type="scientific">Trichinella pseudospiralis</name>
    <name type="common">Parasitic roundworm</name>
    <dbReference type="NCBI Taxonomy" id="6337"/>
    <lineage>
        <taxon>Eukaryota</taxon>
        <taxon>Metazoa</taxon>
        <taxon>Ecdysozoa</taxon>
        <taxon>Nematoda</taxon>
        <taxon>Enoplea</taxon>
        <taxon>Dorylaimia</taxon>
        <taxon>Trichinellida</taxon>
        <taxon>Trichinellidae</taxon>
        <taxon>Trichinella</taxon>
    </lineage>
</organism>
<sequence length="1133" mass="130794">MASFEMEKAKQHVALVVLGDIGRSPRMEYHSLLFAKHNFHVNLVGYAGSLFFTLIYCMLFQIPKIDLILVQNPPGLPALLVCMLVAKLRRCRFVIDWHNYTWSMLAYKWGNGSEIVRFALWMEFAIAAQADASFCVTNKMQASLKKRGVRNVFTFYDKPYKTFTPINLAEQHEFLMKMAMQEAKFTYVENIKENKYAEANRFTALTNDDRYVKLPDRPCLLISSTSWTPDENFTLLLDALDIYWSSISNEDSPDAGLPSILMVITGNGPLKEQFKTEVTRRKFFKESTAKRKIEILTMWLKAEDYPKLLACADLGISLHVSTSGEDLPMKIVDMFGCHLPVLAKKFGSIGELVHDGENGHVFNNAAELADQLKMMLKGFAEDKCLIKTLKEKFKSNLPYDWDKTWETTVWPKVLSSFRQIIYFIDLHEHSDGQQNTCRMSGKKGEQQKHRKYSLLTKILSKRESQDQIICDACTGGHFINKFRQNADDSEMRDSFSALLAEEPKIDDGTSDTDSSSKWVRSTLDIKATEECQTKKNFVRKLSYGNIKGDTTDSYDNSEKNTKIDLLHLVHKFQSRNPVLFKAENDMKTMKQIRIKQIALATAHFKQATEDLSFSSEKEPESREKLKLDNEEIMMHFTDLKNLISAFNTEHRNYDMSQKLGLKYVHHLGIRKNARTDILFAVFLKDVHMTCVLEELELSTGWIPFCGIRTVWGKSFDECILICNSLRPENKCNAIKYYQTLMKCYLLTAPKNSRATETQHESHKVIFIYGCSKGSYYLHEIENFSMLVLGGTFISLKIEILNKTFIIERRPTADSILLPIASLLVMRGFGRLDAMLSSIILEQAYVNSVVIKATHNMSYELISESRSPVGESGPNSKQAEQTSMEAYVHLYRYMEVCKISVIHGGKIENVTSIQIISNVRSINRCLHFCRPWLHQIFYCAVIYTKHNYKCELLKRNTERSITRFVDDESNLIELLNCYPDRQHERRNNPPPMRYYLKQTGEICVLEFYNATQLSSFNPIETLENIENIKSCIYACRLRYFLYLCLAINYTMKKQCTLLRKELEYKIYNVEHRSLFAEILFCEPGTFVNPDYNNFISHTLSFNLSYVFVMCQALLPATCLFSNLGHYETNSRRNA</sequence>
<dbReference type="GO" id="GO:0000030">
    <property type="term" value="F:mannosyltransferase activity"/>
    <property type="evidence" value="ECO:0007669"/>
    <property type="project" value="InterPro"/>
</dbReference>
<dbReference type="Proteomes" id="UP000054632">
    <property type="component" value="Unassembled WGS sequence"/>
</dbReference>
<accession>A0A0V1EDP5</accession>
<dbReference type="InterPro" id="IPR026051">
    <property type="entry name" value="ALG1-like"/>
</dbReference>
<reference evidence="10 11" key="1">
    <citation type="submission" date="2015-01" db="EMBL/GenBank/DDBJ databases">
        <title>Evolution of Trichinella species and genotypes.</title>
        <authorList>
            <person name="Korhonen P.K."/>
            <person name="Edoardo P."/>
            <person name="Giuseppe L.R."/>
            <person name="Gasser R.B."/>
        </authorList>
    </citation>
    <scope>NUCLEOTIDE SEQUENCE [LARGE SCALE GENOMIC DNA]</scope>
    <source>
        <strain evidence="10">ISS13</strain>
    </source>
</reference>
<evidence type="ECO:0000313" key="11">
    <source>
        <dbReference type="Proteomes" id="UP000054632"/>
    </source>
</evidence>